<dbReference type="AlphaFoldDB" id="H8GRZ4"/>
<proteinExistence type="predicted"/>
<evidence type="ECO:0000313" key="2">
    <source>
        <dbReference type="EMBL" id="AFD26385.1"/>
    </source>
</evidence>
<name>H8GRZ4_DEIGI</name>
<dbReference type="PATRIC" id="fig|745776.4.peg.2524"/>
<accession>H8GRZ4</accession>
<dbReference type="HOGENOM" id="CLU_3117048_0_0_0"/>
<keyword evidence="3" id="KW-1185">Reference proteome</keyword>
<gene>
    <name evidence="2" type="ordered locus">DGo_CA2458</name>
</gene>
<dbReference type="EMBL" id="CP002191">
    <property type="protein sequence ID" value="AFD26385.1"/>
    <property type="molecule type" value="Genomic_DNA"/>
</dbReference>
<evidence type="ECO:0000313" key="3">
    <source>
        <dbReference type="Proteomes" id="UP000007575"/>
    </source>
</evidence>
<sequence length="50" mass="5617">MARKVGQGWPAVTVPSRVSSGGPPCRRRLLWKRYHLPPRTGPFSGFRRGV</sequence>
<reference evidence="2 3" key="1">
    <citation type="journal article" date="2012" name="PLoS ONE">
        <title>Genome sequence and transcriptome analysis of the radioresistant bacterium Deinococcus gobiensis: insights into the extreme environmental adaptations.</title>
        <authorList>
            <person name="Yuan M."/>
            <person name="Chen M."/>
            <person name="Zhang W."/>
            <person name="Lu W."/>
            <person name="Wang J."/>
            <person name="Yang M."/>
            <person name="Zhao P."/>
            <person name="Tang R."/>
            <person name="Li X."/>
            <person name="Hao Y."/>
            <person name="Zhou Z."/>
            <person name="Zhan Y."/>
            <person name="Yu H."/>
            <person name="Teng C."/>
            <person name="Yan Y."/>
            <person name="Ping S."/>
            <person name="Wang Y."/>
            <person name="Lin M."/>
        </authorList>
    </citation>
    <scope>NUCLEOTIDE SEQUENCE [LARGE SCALE GENOMIC DNA]</scope>
    <source>
        <strain evidence="2 3">I-0</strain>
    </source>
</reference>
<evidence type="ECO:0000256" key="1">
    <source>
        <dbReference type="SAM" id="MobiDB-lite"/>
    </source>
</evidence>
<dbReference type="KEGG" id="dgo:DGo_CA2458"/>
<feature type="region of interest" description="Disordered" evidence="1">
    <location>
        <begin position="1"/>
        <end position="22"/>
    </location>
</feature>
<dbReference type="Proteomes" id="UP000007575">
    <property type="component" value="Chromosome"/>
</dbReference>
<protein>
    <submittedName>
        <fullName evidence="2">Uncharacterized protein</fullName>
    </submittedName>
</protein>
<organism evidence="2 3">
    <name type="scientific">Deinococcus gobiensis (strain DSM 21396 / JCM 16679 / CGMCC 1.7299 / I-0)</name>
    <dbReference type="NCBI Taxonomy" id="745776"/>
    <lineage>
        <taxon>Bacteria</taxon>
        <taxon>Thermotogati</taxon>
        <taxon>Deinococcota</taxon>
        <taxon>Deinococci</taxon>
        <taxon>Deinococcales</taxon>
        <taxon>Deinococcaceae</taxon>
        <taxon>Deinococcus</taxon>
    </lineage>
</organism>